<gene>
    <name evidence="11" type="ORF">PYX00_002466</name>
</gene>
<dbReference type="InterPro" id="IPR024041">
    <property type="entry name" value="NH4_transpt_AmtB-like_dom"/>
</dbReference>
<feature type="transmembrane region" description="Helical" evidence="9">
    <location>
        <begin position="30"/>
        <end position="53"/>
    </location>
</feature>
<evidence type="ECO:0000256" key="3">
    <source>
        <dbReference type="ARBA" id="ARBA00022448"/>
    </source>
</evidence>
<organism evidence="11">
    <name type="scientific">Menopon gallinae</name>
    <name type="common">poultry shaft louse</name>
    <dbReference type="NCBI Taxonomy" id="328185"/>
    <lineage>
        <taxon>Eukaryota</taxon>
        <taxon>Metazoa</taxon>
        <taxon>Ecdysozoa</taxon>
        <taxon>Arthropoda</taxon>
        <taxon>Hexapoda</taxon>
        <taxon>Insecta</taxon>
        <taxon>Pterygota</taxon>
        <taxon>Neoptera</taxon>
        <taxon>Paraneoptera</taxon>
        <taxon>Psocodea</taxon>
        <taxon>Troctomorpha</taxon>
        <taxon>Phthiraptera</taxon>
        <taxon>Amblycera</taxon>
        <taxon>Menoponidae</taxon>
        <taxon>Menopon</taxon>
    </lineage>
</organism>
<feature type="transmembrane region" description="Helical" evidence="9">
    <location>
        <begin position="338"/>
        <end position="358"/>
    </location>
</feature>
<protein>
    <recommendedName>
        <fullName evidence="10">Ammonium transporter AmtB-like domain-containing protein</fullName>
    </recommendedName>
</protein>
<reference evidence="11" key="1">
    <citation type="journal article" date="2024" name="Gigascience">
        <title>Chromosome-level genome of the poultry shaft louse Menopon gallinae provides insight into the host-switching and adaptive evolution of parasitic lice.</title>
        <authorList>
            <person name="Xu Y."/>
            <person name="Ma L."/>
            <person name="Liu S."/>
            <person name="Liang Y."/>
            <person name="Liu Q."/>
            <person name="He Z."/>
            <person name="Tian L."/>
            <person name="Duan Y."/>
            <person name="Cai W."/>
            <person name="Li H."/>
            <person name="Song F."/>
        </authorList>
    </citation>
    <scope>NUCLEOTIDE SEQUENCE</scope>
    <source>
        <strain evidence="11">Cailab_2023a</strain>
    </source>
</reference>
<evidence type="ECO:0000313" key="11">
    <source>
        <dbReference type="EMBL" id="KAL0281494.1"/>
    </source>
</evidence>
<evidence type="ECO:0000256" key="9">
    <source>
        <dbReference type="SAM" id="Phobius"/>
    </source>
</evidence>
<evidence type="ECO:0000256" key="2">
    <source>
        <dbReference type="ARBA" id="ARBA00005887"/>
    </source>
</evidence>
<dbReference type="SUPFAM" id="SSF111352">
    <property type="entry name" value="Ammonium transporter"/>
    <property type="match status" value="1"/>
</dbReference>
<evidence type="ECO:0000256" key="1">
    <source>
        <dbReference type="ARBA" id="ARBA00004141"/>
    </source>
</evidence>
<comment type="caution">
    <text evidence="11">The sequence shown here is derived from an EMBL/GenBank/DDBJ whole genome shotgun (WGS) entry which is preliminary data.</text>
</comment>
<proteinExistence type="inferred from homology"/>
<feature type="transmembrane region" description="Helical" evidence="9">
    <location>
        <begin position="65"/>
        <end position="85"/>
    </location>
</feature>
<dbReference type="EMBL" id="JARGDH010000001">
    <property type="protein sequence ID" value="KAL0281494.1"/>
    <property type="molecule type" value="Genomic_DNA"/>
</dbReference>
<feature type="transmembrane region" description="Helical" evidence="9">
    <location>
        <begin position="175"/>
        <end position="196"/>
    </location>
</feature>
<feature type="region of interest" description="Disordered" evidence="8">
    <location>
        <begin position="535"/>
        <end position="562"/>
    </location>
</feature>
<dbReference type="AlphaFoldDB" id="A0AAW2IH49"/>
<feature type="domain" description="Ammonium transporter AmtB-like" evidence="10">
    <location>
        <begin position="36"/>
        <end position="415"/>
    </location>
</feature>
<evidence type="ECO:0000256" key="7">
    <source>
        <dbReference type="ARBA" id="ARBA00023177"/>
    </source>
</evidence>
<sequence length="562" mass="62337">MDGFHDGDYVNSTSSANETFEKDTQIDPAIYLRVLSVLMIRAGLFISEIISIPSSNIQVLVLHNMIDLSVTFVGYGLAGYVLAFGKDFKSIIGISGFISEDSNFNEFIQGWSVLAVVSGLQTAAVGDRVSFFAGLVLNLLLSVVSFPILFHWVLHRRGWMRAMKFMGVSVSYKDYSHSSLIHMSGGFVSFLGMLVLNKRMLRFKDLDSSSIPDIGPSLSFFGYFLTLLGFVGLTFPTRKYFQSHMFYNFYGIIVVNVLSSVVGTIVTTLFLTFFCTCRDRDSKWANLRFAQGGISGVAVVAGGVDVYHPLAALGTGLVNGLVFFTESHIMSKTNLEDFCNISAVHFFSGFLGTLLPPILGIREGFGTVPYNNFLHFSWQLLCDATILALLGAIFYPVLVIFDRCRLLRTWEEEVNHKRALSAMKMVPKIAVAKRLFVWADTDLDTQNQDHKSRSNKGSREKSGRVNILFQKNMPVTGLDEPGSRKANFSETKTMMPFYEEVDSESGKTATKDGSATMKMMKSIRNISDSKLIGKLKDGVGKPRRTRAESSDAGVDHNLHTLT</sequence>
<dbReference type="GO" id="GO:0008519">
    <property type="term" value="F:ammonium channel activity"/>
    <property type="evidence" value="ECO:0007669"/>
    <property type="project" value="InterPro"/>
</dbReference>
<evidence type="ECO:0000256" key="4">
    <source>
        <dbReference type="ARBA" id="ARBA00022692"/>
    </source>
</evidence>
<comment type="similarity">
    <text evidence="2">Belongs to the ammonia transporter channel (TC 1.A.11.2) family.</text>
</comment>
<feature type="transmembrane region" description="Helical" evidence="9">
    <location>
        <begin position="378"/>
        <end position="401"/>
    </location>
</feature>
<name>A0AAW2IH49_9NEOP</name>
<dbReference type="GO" id="GO:0005886">
    <property type="term" value="C:plasma membrane"/>
    <property type="evidence" value="ECO:0007669"/>
    <property type="project" value="TreeGrafter"/>
</dbReference>
<dbReference type="GO" id="GO:0097272">
    <property type="term" value="P:ammonium homeostasis"/>
    <property type="evidence" value="ECO:0007669"/>
    <property type="project" value="TreeGrafter"/>
</dbReference>
<keyword evidence="3" id="KW-0813">Transport</keyword>
<evidence type="ECO:0000259" key="10">
    <source>
        <dbReference type="Pfam" id="PF00909"/>
    </source>
</evidence>
<feature type="transmembrane region" description="Helical" evidence="9">
    <location>
        <begin position="247"/>
        <end position="274"/>
    </location>
</feature>
<feature type="transmembrane region" description="Helical" evidence="9">
    <location>
        <begin position="131"/>
        <end position="154"/>
    </location>
</feature>
<feature type="transmembrane region" description="Helical" evidence="9">
    <location>
        <begin position="216"/>
        <end position="235"/>
    </location>
</feature>
<evidence type="ECO:0000256" key="6">
    <source>
        <dbReference type="ARBA" id="ARBA00023136"/>
    </source>
</evidence>
<keyword evidence="7" id="KW-0924">Ammonia transport</keyword>
<evidence type="ECO:0000256" key="8">
    <source>
        <dbReference type="SAM" id="MobiDB-lite"/>
    </source>
</evidence>
<keyword evidence="4 9" id="KW-0812">Transmembrane</keyword>
<dbReference type="PANTHER" id="PTHR11730:SF6">
    <property type="entry name" value="AMMONIUM TRANSPORTER"/>
    <property type="match status" value="1"/>
</dbReference>
<accession>A0AAW2IH49</accession>
<comment type="subcellular location">
    <subcellularLocation>
        <location evidence="1">Membrane</location>
        <topology evidence="1">Multi-pass membrane protein</topology>
    </subcellularLocation>
</comment>
<dbReference type="Pfam" id="PF00909">
    <property type="entry name" value="Ammonium_transp"/>
    <property type="match status" value="1"/>
</dbReference>
<dbReference type="Gene3D" id="1.10.3430.10">
    <property type="entry name" value="Ammonium transporter AmtB like domains"/>
    <property type="match status" value="1"/>
</dbReference>
<feature type="transmembrane region" description="Helical" evidence="9">
    <location>
        <begin position="306"/>
        <end position="326"/>
    </location>
</feature>
<evidence type="ECO:0000256" key="5">
    <source>
        <dbReference type="ARBA" id="ARBA00022989"/>
    </source>
</evidence>
<keyword evidence="6 9" id="KW-0472">Membrane</keyword>
<dbReference type="InterPro" id="IPR029020">
    <property type="entry name" value="Ammonium/urea_transptr"/>
</dbReference>
<keyword evidence="5 9" id="KW-1133">Transmembrane helix</keyword>
<dbReference type="PANTHER" id="PTHR11730">
    <property type="entry name" value="AMMONIUM TRANSPORTER"/>
    <property type="match status" value="1"/>
</dbReference>